<dbReference type="Proteomes" id="UP000024533">
    <property type="component" value="Unassembled WGS sequence"/>
</dbReference>
<dbReference type="EMBL" id="AOKY01000350">
    <property type="protein sequence ID" value="KDB22527.1"/>
    <property type="molecule type" value="Genomic_DNA"/>
</dbReference>
<feature type="compositionally biased region" description="Acidic residues" evidence="1">
    <location>
        <begin position="7"/>
        <end position="29"/>
    </location>
</feature>
<sequence length="101" mass="11712">MFHVAEGEAEEVDEDEDEDEDEEVNEDEDDKRRRRERQRHRPGFVSFRFFFSLAPVEFQQAPGSISARTDRNGRPVAAKSRKTALDSIAKRYDDAGVVCYE</sequence>
<dbReference type="AlphaFoldDB" id="A0A059J4W1"/>
<accession>A0A059J4W1</accession>
<organism evidence="2 3">
    <name type="scientific">Trichophyton interdigitale (strain MR816)</name>
    <dbReference type="NCBI Taxonomy" id="1215338"/>
    <lineage>
        <taxon>Eukaryota</taxon>
        <taxon>Fungi</taxon>
        <taxon>Dikarya</taxon>
        <taxon>Ascomycota</taxon>
        <taxon>Pezizomycotina</taxon>
        <taxon>Eurotiomycetes</taxon>
        <taxon>Eurotiomycetidae</taxon>
        <taxon>Onygenales</taxon>
        <taxon>Arthrodermataceae</taxon>
        <taxon>Trichophyton</taxon>
    </lineage>
</organism>
<proteinExistence type="predicted"/>
<name>A0A059J4W1_TRIIM</name>
<reference evidence="2 3" key="1">
    <citation type="submission" date="2014-02" db="EMBL/GenBank/DDBJ databases">
        <title>The Genome Sequence of Trichophyton interdigitale MR816.</title>
        <authorList>
            <consortium name="The Broad Institute Genomics Platform"/>
            <person name="Cuomo C.A."/>
            <person name="White T.C."/>
            <person name="Graser Y."/>
            <person name="Martinez-Rossi N."/>
            <person name="Heitman J."/>
            <person name="Young S.K."/>
            <person name="Zeng Q."/>
            <person name="Gargeya S."/>
            <person name="Abouelleil A."/>
            <person name="Alvarado L."/>
            <person name="Chapman S.B."/>
            <person name="Gainer-Dewar J."/>
            <person name="Goldberg J."/>
            <person name="Griggs A."/>
            <person name="Gujja S."/>
            <person name="Hansen M."/>
            <person name="Howarth C."/>
            <person name="Imamovic A."/>
            <person name="Larimer J."/>
            <person name="Martinez D."/>
            <person name="Murphy C."/>
            <person name="Pearson M.D."/>
            <person name="Persinoti G."/>
            <person name="Poon T."/>
            <person name="Priest M."/>
            <person name="Roberts A.D."/>
            <person name="Saif S."/>
            <person name="Shea T.D."/>
            <person name="Sykes S.N."/>
            <person name="Wortman J."/>
            <person name="Nusbaum C."/>
            <person name="Birren B."/>
        </authorList>
    </citation>
    <scope>NUCLEOTIDE SEQUENCE [LARGE SCALE GENOMIC DNA]</scope>
    <source>
        <strain evidence="2 3">MR816</strain>
    </source>
</reference>
<evidence type="ECO:0000313" key="2">
    <source>
        <dbReference type="EMBL" id="KDB22527.1"/>
    </source>
</evidence>
<comment type="caution">
    <text evidence="2">The sequence shown here is derived from an EMBL/GenBank/DDBJ whole genome shotgun (WGS) entry which is preliminary data.</text>
</comment>
<protein>
    <submittedName>
        <fullName evidence="2">Uncharacterized protein</fullName>
    </submittedName>
</protein>
<keyword evidence="3" id="KW-1185">Reference proteome</keyword>
<evidence type="ECO:0000256" key="1">
    <source>
        <dbReference type="SAM" id="MobiDB-lite"/>
    </source>
</evidence>
<feature type="region of interest" description="Disordered" evidence="1">
    <location>
        <begin position="1"/>
        <end position="37"/>
    </location>
</feature>
<evidence type="ECO:0000313" key="3">
    <source>
        <dbReference type="Proteomes" id="UP000024533"/>
    </source>
</evidence>
<dbReference type="HOGENOM" id="CLU_2293700_0_0_1"/>
<gene>
    <name evidence="2" type="ORF">H109_05561</name>
</gene>